<keyword evidence="2" id="KW-1185">Reference proteome</keyword>
<evidence type="ECO:0000313" key="2">
    <source>
        <dbReference type="Proteomes" id="UP001596432"/>
    </source>
</evidence>
<dbReference type="Proteomes" id="UP001596432">
    <property type="component" value="Unassembled WGS sequence"/>
</dbReference>
<evidence type="ECO:0000313" key="1">
    <source>
        <dbReference type="EMBL" id="MFC7141733.1"/>
    </source>
</evidence>
<comment type="caution">
    <text evidence="1">The sequence shown here is derived from an EMBL/GenBank/DDBJ whole genome shotgun (WGS) entry which is preliminary data.</text>
</comment>
<name>A0ABD5Y796_9EURY</name>
<dbReference type="AlphaFoldDB" id="A0ABD5Y796"/>
<accession>A0ABD5Y796</accession>
<reference evidence="1 2" key="1">
    <citation type="journal article" date="2019" name="Int. J. Syst. Evol. Microbiol.">
        <title>The Global Catalogue of Microorganisms (GCM) 10K type strain sequencing project: providing services to taxonomists for standard genome sequencing and annotation.</title>
        <authorList>
            <consortium name="The Broad Institute Genomics Platform"/>
            <consortium name="The Broad Institute Genome Sequencing Center for Infectious Disease"/>
            <person name="Wu L."/>
            <person name="Ma J."/>
        </authorList>
    </citation>
    <scope>NUCLEOTIDE SEQUENCE [LARGE SCALE GENOMIC DNA]</scope>
    <source>
        <strain evidence="1 2">XZYJT29</strain>
    </source>
</reference>
<dbReference type="RefSeq" id="WP_382261813.1">
    <property type="nucleotide sequence ID" value="NZ_JBHTAS010000001.1"/>
</dbReference>
<protein>
    <submittedName>
        <fullName evidence="1">Uncharacterized protein</fullName>
    </submittedName>
</protein>
<sequence>MVVIAVCLLIALAGCHASPRSWTLEGDVERISQTDSEVNMTVTVSIQGQGEGVKLTGVKAVFLSAENRVIENQSIGTMSYELETEYHNFSVTLPQRPHYINFMYDSLRQPSNAAGGAIGLRLTDKYEGAHRYRTYSDYDPEY</sequence>
<proteinExistence type="predicted"/>
<gene>
    <name evidence="1" type="ORF">ACFQMA_18075</name>
</gene>
<dbReference type="EMBL" id="JBHTAS010000001">
    <property type="protein sequence ID" value="MFC7141733.1"/>
    <property type="molecule type" value="Genomic_DNA"/>
</dbReference>
<organism evidence="1 2">
    <name type="scientific">Halosimplex aquaticum</name>
    <dbReference type="NCBI Taxonomy" id="3026162"/>
    <lineage>
        <taxon>Archaea</taxon>
        <taxon>Methanobacteriati</taxon>
        <taxon>Methanobacteriota</taxon>
        <taxon>Stenosarchaea group</taxon>
        <taxon>Halobacteria</taxon>
        <taxon>Halobacteriales</taxon>
        <taxon>Haloarculaceae</taxon>
        <taxon>Halosimplex</taxon>
    </lineage>
</organism>